<dbReference type="SMART" id="SM00457">
    <property type="entry name" value="MACPF"/>
    <property type="match status" value="1"/>
</dbReference>
<dbReference type="CTD" id="20247438"/>
<dbReference type="RefSeq" id="XP_009043666.1">
    <property type="nucleotide sequence ID" value="XM_009045418.1"/>
</dbReference>
<evidence type="ECO:0000313" key="4">
    <source>
        <dbReference type="EMBL" id="ESP05121.1"/>
    </source>
</evidence>
<organism evidence="4 5">
    <name type="scientific">Lottia gigantea</name>
    <name type="common">Giant owl limpet</name>
    <dbReference type="NCBI Taxonomy" id="225164"/>
    <lineage>
        <taxon>Eukaryota</taxon>
        <taxon>Metazoa</taxon>
        <taxon>Spiralia</taxon>
        <taxon>Lophotrochozoa</taxon>
        <taxon>Mollusca</taxon>
        <taxon>Gastropoda</taxon>
        <taxon>Patellogastropoda</taxon>
        <taxon>Lottioidea</taxon>
        <taxon>Lottiidae</taxon>
        <taxon>Lottia</taxon>
    </lineage>
</organism>
<keyword evidence="1" id="KW-0472">Membrane</keyword>
<dbReference type="GO" id="GO:0030670">
    <property type="term" value="C:phagocytic vesicle membrane"/>
    <property type="evidence" value="ECO:0007669"/>
    <property type="project" value="UniProtKB-SubCell"/>
</dbReference>
<dbReference type="PROSITE" id="PS51412">
    <property type="entry name" value="MACPF_2"/>
    <property type="match status" value="1"/>
</dbReference>
<dbReference type="GeneID" id="20247438"/>
<dbReference type="Pfam" id="PF01823">
    <property type="entry name" value="MACPF"/>
    <property type="match status" value="1"/>
</dbReference>
<dbReference type="EMBL" id="KB199650">
    <property type="protein sequence ID" value="ESP05121.1"/>
    <property type="molecule type" value="Genomic_DNA"/>
</dbReference>
<dbReference type="PANTHER" id="PTHR31463">
    <property type="entry name" value="MACROPHAGE-EXPRESSED GENE 1 PROTEIN"/>
    <property type="match status" value="1"/>
</dbReference>
<keyword evidence="1" id="KW-0812">Transmembrane</keyword>
<protein>
    <recommendedName>
        <fullName evidence="3">MACPF domain-containing protein</fullName>
    </recommendedName>
</protein>
<gene>
    <name evidence="4" type="ORF">LOTGIDRAFT_227813</name>
</gene>
<dbReference type="GO" id="GO:0002250">
    <property type="term" value="P:adaptive immune response"/>
    <property type="evidence" value="ECO:0007669"/>
    <property type="project" value="UniProtKB-KW"/>
</dbReference>
<dbReference type="InterPro" id="IPR039707">
    <property type="entry name" value="MPEG1"/>
</dbReference>
<dbReference type="Proteomes" id="UP000030746">
    <property type="component" value="Unassembled WGS sequence"/>
</dbReference>
<dbReference type="CDD" id="cd22579">
    <property type="entry name" value="MPEG1_P2"/>
    <property type="match status" value="1"/>
</dbReference>
<evidence type="ECO:0000256" key="1">
    <source>
        <dbReference type="SAM" id="Phobius"/>
    </source>
</evidence>
<dbReference type="PANTHER" id="PTHR31463:SF1">
    <property type="entry name" value="MACROPHAGE-EXPRESSED GENE 1 PROTEIN"/>
    <property type="match status" value="1"/>
</dbReference>
<feature type="chain" id="PRO_5004719460" description="MACPF domain-containing protein" evidence="2">
    <location>
        <begin position="25"/>
        <end position="674"/>
    </location>
</feature>
<dbReference type="OMA" id="RVQARYH"/>
<feature type="domain" description="MACPF" evidence="3">
    <location>
        <begin position="18"/>
        <end position="343"/>
    </location>
</feature>
<feature type="signal peptide" evidence="2">
    <location>
        <begin position="1"/>
        <end position="24"/>
    </location>
</feature>
<dbReference type="InterPro" id="IPR020864">
    <property type="entry name" value="MACPF"/>
</dbReference>
<proteinExistence type="predicted"/>
<reference evidence="4 5" key="1">
    <citation type="journal article" date="2013" name="Nature">
        <title>Insights into bilaterian evolution from three spiralian genomes.</title>
        <authorList>
            <person name="Simakov O."/>
            <person name="Marletaz F."/>
            <person name="Cho S.J."/>
            <person name="Edsinger-Gonzales E."/>
            <person name="Havlak P."/>
            <person name="Hellsten U."/>
            <person name="Kuo D.H."/>
            <person name="Larsson T."/>
            <person name="Lv J."/>
            <person name="Arendt D."/>
            <person name="Savage R."/>
            <person name="Osoegawa K."/>
            <person name="de Jong P."/>
            <person name="Grimwood J."/>
            <person name="Chapman J.A."/>
            <person name="Shapiro H."/>
            <person name="Aerts A."/>
            <person name="Otillar R.P."/>
            <person name="Terry A.Y."/>
            <person name="Boore J.L."/>
            <person name="Grigoriev I.V."/>
            <person name="Lindberg D.R."/>
            <person name="Seaver E.C."/>
            <person name="Weisblat D.A."/>
            <person name="Putnam N.H."/>
            <person name="Rokhsar D.S."/>
        </authorList>
    </citation>
    <scope>NUCLEOTIDE SEQUENCE [LARGE SCALE GENOMIC DNA]</scope>
</reference>
<keyword evidence="2" id="KW-0732">Signal</keyword>
<evidence type="ECO:0000259" key="3">
    <source>
        <dbReference type="PROSITE" id="PS51412"/>
    </source>
</evidence>
<evidence type="ECO:0000313" key="5">
    <source>
        <dbReference type="Proteomes" id="UP000030746"/>
    </source>
</evidence>
<dbReference type="KEGG" id="lgi:LOTGIDRAFT_227813"/>
<keyword evidence="1" id="KW-1133">Transmembrane helix</keyword>
<dbReference type="OrthoDB" id="5950457at2759"/>
<keyword evidence="5" id="KW-1185">Reference proteome</keyword>
<evidence type="ECO:0000256" key="2">
    <source>
        <dbReference type="SAM" id="SignalP"/>
    </source>
</evidence>
<sequence length="674" mass="74349">MMLLMNKMLVIFIVFLLTITDCQASSATDCLKNYGRNISHFAVLPGFGWDNLRNVEVSRVVEFNYSECQLTNDGLYFLPNGIDTIPLKQSTLDQSSEIFQTFTEYSSATAKSVNENTGFHFPGQRISGAFSDSFLKSRNIQIMEKSVVVRSQIRYVKYKAKLQPDAILSPAFKLALLSISRHVLFNRTEMARYESQVLVRDFGTHVITSLDAGAALVLEDHLKSEYFKEAKKENILLGAGASLSEVTGVGMGSSTNTNPSTGEYKTNLVHSFVQTYGGSMFMTGNGSSSWSTNLENHLVAVDREGIPLYNFVNLQTLPSIPSSILYDVTSYIENAVKSYYVYNSYPGCTNAIDSNFNSQTNFDDGSCNITEAEVYFGGIFQMCDVTSDEAGDVCSHLKQPHLKSQGFICQTGFQGRLIYRSHYSKTSSKRVCKKCYAFFNCCEDEPISSSADLKSFWCAAESKANTQPYYFSGVYSSILDNVFTKSKSCPLNSHSRLIGDDIHICLSDEESSSAVKFGGMFSCLGGNSLATESANNPKACPKGFSARLAGVIQDCAIHYCVPLGSLPIEDSTVTVRRPPFAPKIKLYPSTEGGDNPVYDPEKQEWLSDLESRELKETESVVELSAAEAAVIAIFVTIIVLVLLGCIVYFYRKSQRRYPTNRGSGTSNGTVEANL</sequence>
<dbReference type="AlphaFoldDB" id="V4BBW9"/>
<name>V4BBW9_LOTGI</name>
<dbReference type="GO" id="GO:0045087">
    <property type="term" value="P:innate immune response"/>
    <property type="evidence" value="ECO:0007669"/>
    <property type="project" value="UniProtKB-KW"/>
</dbReference>
<feature type="transmembrane region" description="Helical" evidence="1">
    <location>
        <begin position="628"/>
        <end position="650"/>
    </location>
</feature>
<dbReference type="HOGENOM" id="CLU_023578_1_0_1"/>
<accession>V4BBW9</accession>